<sequence length="121" mass="13712">MRDLIQNLKDINLGVHKTGSHVGTELKEEVFSIGMFPYSVMDFYIYVSVGEMTVEIRVNPGDMYYMIVYSEVFTVVDTYKRRVIFPSATRLYVEFTGSAVDSECAYTIIGSHLSSDVAILE</sequence>
<organism evidence="1">
    <name type="scientific">marine sediment metagenome</name>
    <dbReference type="NCBI Taxonomy" id="412755"/>
    <lineage>
        <taxon>unclassified sequences</taxon>
        <taxon>metagenomes</taxon>
        <taxon>ecological metagenomes</taxon>
    </lineage>
</organism>
<proteinExistence type="predicted"/>
<protein>
    <submittedName>
        <fullName evidence="1">Uncharacterized protein</fullName>
    </submittedName>
</protein>
<comment type="caution">
    <text evidence="1">The sequence shown here is derived from an EMBL/GenBank/DDBJ whole genome shotgun (WGS) entry which is preliminary data.</text>
</comment>
<accession>X1SZK6</accession>
<name>X1SZK6_9ZZZZ</name>
<gene>
    <name evidence="1" type="ORF">S12H4_16768</name>
</gene>
<reference evidence="1" key="1">
    <citation type="journal article" date="2014" name="Front. Microbiol.">
        <title>High frequency of phylogenetically diverse reductive dehalogenase-homologous genes in deep subseafloor sedimentary metagenomes.</title>
        <authorList>
            <person name="Kawai M."/>
            <person name="Futagami T."/>
            <person name="Toyoda A."/>
            <person name="Takaki Y."/>
            <person name="Nishi S."/>
            <person name="Hori S."/>
            <person name="Arai W."/>
            <person name="Tsubouchi T."/>
            <person name="Morono Y."/>
            <person name="Uchiyama I."/>
            <person name="Ito T."/>
            <person name="Fujiyama A."/>
            <person name="Inagaki F."/>
            <person name="Takami H."/>
        </authorList>
    </citation>
    <scope>NUCLEOTIDE SEQUENCE</scope>
    <source>
        <strain evidence="1">Expedition CK06-06</strain>
    </source>
</reference>
<dbReference type="EMBL" id="BARW01008133">
    <property type="protein sequence ID" value="GAI80785.1"/>
    <property type="molecule type" value="Genomic_DNA"/>
</dbReference>
<evidence type="ECO:0000313" key="1">
    <source>
        <dbReference type="EMBL" id="GAI80785.1"/>
    </source>
</evidence>
<dbReference type="AlphaFoldDB" id="X1SZK6"/>